<accession>A0A369K5D0</accession>
<name>A0A369K5D0_HYPMA</name>
<feature type="transmembrane region" description="Helical" evidence="2">
    <location>
        <begin position="55"/>
        <end position="79"/>
    </location>
</feature>
<feature type="transmembrane region" description="Helical" evidence="2">
    <location>
        <begin position="99"/>
        <end position="122"/>
    </location>
</feature>
<proteinExistence type="predicted"/>
<dbReference type="EMBL" id="LUEZ02000021">
    <property type="protein sequence ID" value="RDB27053.1"/>
    <property type="molecule type" value="Genomic_DNA"/>
</dbReference>
<evidence type="ECO:0000313" key="4">
    <source>
        <dbReference type="Proteomes" id="UP000076154"/>
    </source>
</evidence>
<dbReference type="AlphaFoldDB" id="A0A369K5D0"/>
<sequence>MADLTPSTPGSLSIDHLEHTLGVFFVGYMFSMVLYGFTFFQSYMYHSRYPNDLWVLKLVVALLCCFDTAVSVLLSQTLYHYMVELFPYTRGSELATDPFCAQLALAFIAVFVAQLFYAYSVWSTTKNALVSGVIAMFSTVGFVLGMIMSARLFQDPDFSHLAANPSKAIAAVSHSAIAISGLLSFGFLSLNPQPSVFKPLSSPFETFVSYTFSRGGAAFVMQFCLIFVFVGLPGTLYWIPFHVVATKLFVIGAITLLNSRTSSQAGSTRDDHWGSSQATRTIGGSSAGNGAMSGLEFNHKRPIVIEVAQSTQQDMDKIDYDVHTQSRFDAKTDYNR</sequence>
<evidence type="ECO:0000256" key="1">
    <source>
        <dbReference type="SAM" id="MobiDB-lite"/>
    </source>
</evidence>
<evidence type="ECO:0000256" key="2">
    <source>
        <dbReference type="SAM" id="Phobius"/>
    </source>
</evidence>
<keyword evidence="2" id="KW-0472">Membrane</keyword>
<keyword evidence="2" id="KW-1133">Transmembrane helix</keyword>
<feature type="transmembrane region" description="Helical" evidence="2">
    <location>
        <begin position="211"/>
        <end position="230"/>
    </location>
</feature>
<dbReference type="Proteomes" id="UP000076154">
    <property type="component" value="Unassembled WGS sequence"/>
</dbReference>
<feature type="transmembrane region" description="Helical" evidence="2">
    <location>
        <begin position="20"/>
        <end position="43"/>
    </location>
</feature>
<keyword evidence="4" id="KW-1185">Reference proteome</keyword>
<feature type="region of interest" description="Disordered" evidence="1">
    <location>
        <begin position="263"/>
        <end position="288"/>
    </location>
</feature>
<gene>
    <name evidence="3" type="ORF">Hypma_005052</name>
</gene>
<dbReference type="InParanoid" id="A0A369K5D0"/>
<reference evidence="3" key="1">
    <citation type="submission" date="2018-04" db="EMBL/GenBank/DDBJ databases">
        <title>Whole genome sequencing of Hypsizygus marmoreus.</title>
        <authorList>
            <person name="Choi I.-G."/>
            <person name="Min B."/>
            <person name="Kim J.-G."/>
            <person name="Kim S."/>
            <person name="Oh Y.-L."/>
            <person name="Kong W.-S."/>
            <person name="Park H."/>
            <person name="Jeong J."/>
            <person name="Song E.-S."/>
        </authorList>
    </citation>
    <scope>NUCLEOTIDE SEQUENCE [LARGE SCALE GENOMIC DNA]</scope>
    <source>
        <strain evidence="3">51987-8</strain>
    </source>
</reference>
<dbReference type="PANTHER" id="PTHR40465:SF1">
    <property type="entry name" value="DUF6534 DOMAIN-CONTAINING PROTEIN"/>
    <property type="match status" value="1"/>
</dbReference>
<feature type="transmembrane region" description="Helical" evidence="2">
    <location>
        <begin position="236"/>
        <end position="257"/>
    </location>
</feature>
<protein>
    <submittedName>
        <fullName evidence="3">Uncharacterized protein</fullName>
    </submittedName>
</protein>
<dbReference type="OrthoDB" id="3046149at2759"/>
<feature type="transmembrane region" description="Helical" evidence="2">
    <location>
        <begin position="168"/>
        <end position="190"/>
    </location>
</feature>
<evidence type="ECO:0000313" key="3">
    <source>
        <dbReference type="EMBL" id="RDB27053.1"/>
    </source>
</evidence>
<comment type="caution">
    <text evidence="3">The sequence shown here is derived from an EMBL/GenBank/DDBJ whole genome shotgun (WGS) entry which is preliminary data.</text>
</comment>
<feature type="transmembrane region" description="Helical" evidence="2">
    <location>
        <begin position="129"/>
        <end position="148"/>
    </location>
</feature>
<dbReference type="PANTHER" id="PTHR40465">
    <property type="entry name" value="CHROMOSOME 1, WHOLE GENOME SHOTGUN SEQUENCE"/>
    <property type="match status" value="1"/>
</dbReference>
<organism evidence="3 4">
    <name type="scientific">Hypsizygus marmoreus</name>
    <name type="common">White beech mushroom</name>
    <name type="synonym">Agaricus marmoreus</name>
    <dbReference type="NCBI Taxonomy" id="39966"/>
    <lineage>
        <taxon>Eukaryota</taxon>
        <taxon>Fungi</taxon>
        <taxon>Dikarya</taxon>
        <taxon>Basidiomycota</taxon>
        <taxon>Agaricomycotina</taxon>
        <taxon>Agaricomycetes</taxon>
        <taxon>Agaricomycetidae</taxon>
        <taxon>Agaricales</taxon>
        <taxon>Tricholomatineae</taxon>
        <taxon>Lyophyllaceae</taxon>
        <taxon>Hypsizygus</taxon>
    </lineage>
</organism>
<keyword evidence="2" id="KW-0812">Transmembrane</keyword>
<dbReference type="STRING" id="39966.A0A369K5D0"/>